<comment type="caution">
    <text evidence="2">The sequence shown here is derived from an EMBL/GenBank/DDBJ whole genome shotgun (WGS) entry which is preliminary data.</text>
</comment>
<dbReference type="OrthoDB" id="2942986at2"/>
<dbReference type="RefSeq" id="WP_125480231.1">
    <property type="nucleotide sequence ID" value="NZ_RSFW01000013.1"/>
</dbReference>
<protein>
    <submittedName>
        <fullName evidence="2">Uncharacterized protein</fullName>
    </submittedName>
</protein>
<proteinExistence type="predicted"/>
<name>A0A3R9F1W4_9BACI</name>
<keyword evidence="1" id="KW-0812">Transmembrane</keyword>
<evidence type="ECO:0000256" key="1">
    <source>
        <dbReference type="SAM" id="Phobius"/>
    </source>
</evidence>
<keyword evidence="1" id="KW-0472">Membrane</keyword>
<feature type="transmembrane region" description="Helical" evidence="1">
    <location>
        <begin position="77"/>
        <end position="97"/>
    </location>
</feature>
<evidence type="ECO:0000313" key="2">
    <source>
        <dbReference type="EMBL" id="RSD27241.1"/>
    </source>
</evidence>
<organism evidence="2 3">
    <name type="scientific">Mesobacillus subterraneus</name>
    <dbReference type="NCBI Taxonomy" id="285983"/>
    <lineage>
        <taxon>Bacteria</taxon>
        <taxon>Bacillati</taxon>
        <taxon>Bacillota</taxon>
        <taxon>Bacilli</taxon>
        <taxon>Bacillales</taxon>
        <taxon>Bacillaceae</taxon>
        <taxon>Mesobacillus</taxon>
    </lineage>
</organism>
<feature type="transmembrane region" description="Helical" evidence="1">
    <location>
        <begin position="132"/>
        <end position="151"/>
    </location>
</feature>
<sequence length="297" mass="35034">MRKNKAFNRNSIPFLLLAIIHLMLLFLFAKRSKEKTIWILLLSNIGFAYFFEYPVLNLFKGYSYKPSIMKKRAHDQVLGAVLSQGFYVPVTATLLTIFHKNGYWKLGSTLIYYLIEHTFLRLKIYNTHWWKPVYTLLFMNIYFHISDWFYKAIQARKDWALSLAHYLSIEVIGITLLYISAAGRKIRFGRGMYHSWWEHFAIAPLYSIVHSFFAVKNSAKPGLQPRLCMLLYRVLTDLFLKKIGLLKIKLTQLWGNIPFHVFIVFISRYLYIKIYSEHSGEHIKPIEISCKPDKKGT</sequence>
<feature type="transmembrane region" description="Helical" evidence="1">
    <location>
        <begin position="12"/>
        <end position="30"/>
    </location>
</feature>
<dbReference type="AlphaFoldDB" id="A0A3R9F1W4"/>
<accession>A0A3R9F1W4</accession>
<keyword evidence="1" id="KW-1133">Transmembrane helix</keyword>
<feature type="transmembrane region" description="Helical" evidence="1">
    <location>
        <begin position="195"/>
        <end position="215"/>
    </location>
</feature>
<evidence type="ECO:0000313" key="3">
    <source>
        <dbReference type="Proteomes" id="UP000279911"/>
    </source>
</evidence>
<dbReference type="EMBL" id="RSFW01000013">
    <property type="protein sequence ID" value="RSD27241.1"/>
    <property type="molecule type" value="Genomic_DNA"/>
</dbReference>
<feature type="transmembrane region" description="Helical" evidence="1">
    <location>
        <begin position="253"/>
        <end position="271"/>
    </location>
</feature>
<feature type="transmembrane region" description="Helical" evidence="1">
    <location>
        <begin position="36"/>
        <end position="56"/>
    </location>
</feature>
<gene>
    <name evidence="2" type="ORF">EJA10_11955</name>
</gene>
<feature type="transmembrane region" description="Helical" evidence="1">
    <location>
        <begin position="163"/>
        <end position="183"/>
    </location>
</feature>
<dbReference type="Proteomes" id="UP000279911">
    <property type="component" value="Unassembled WGS sequence"/>
</dbReference>
<reference evidence="3" key="1">
    <citation type="submission" date="2018-12" db="EMBL/GenBank/DDBJ databases">
        <title>Bacillus chawlae sp. nov., Bacillus glennii sp. nov., and Bacillus saganii sp. nov. Isolated from the Vehicle Assembly Building at Kennedy Space Center where the Viking Spacecraft were Assembled.</title>
        <authorList>
            <person name="Seuylemezian A."/>
            <person name="Vaishampayan P."/>
        </authorList>
    </citation>
    <scope>NUCLEOTIDE SEQUENCE [LARGE SCALE GENOMIC DNA]</scope>
    <source>
        <strain evidence="3">DSM 13966</strain>
    </source>
</reference>